<name>L1KYL7_9ACTN</name>
<proteinExistence type="predicted"/>
<comment type="caution">
    <text evidence="2">The sequence shown here is derived from an EMBL/GenBank/DDBJ whole genome shotgun (WGS) entry which is preliminary data.</text>
</comment>
<dbReference type="AlphaFoldDB" id="L1KYL7"/>
<dbReference type="Proteomes" id="UP000010411">
    <property type="component" value="Unassembled WGS sequence"/>
</dbReference>
<evidence type="ECO:0000256" key="1">
    <source>
        <dbReference type="SAM" id="Phobius"/>
    </source>
</evidence>
<dbReference type="PATRIC" id="fig|698759.3.peg.3790"/>
<sequence>MPKNSGSRAVPENIPQSVVLSQSSTPSPAAGGEVPGLRGLTLPHVLPLIVFPMIGCVLYVVGMPVTDVFTFLAGCGGIGAAVTIAVTGGRRVLLAFAHGVLAAMGPK</sequence>
<evidence type="ECO:0000313" key="2">
    <source>
        <dbReference type="EMBL" id="EKX65585.1"/>
    </source>
</evidence>
<feature type="transmembrane region" description="Helical" evidence="1">
    <location>
        <begin position="68"/>
        <end position="86"/>
    </location>
</feature>
<gene>
    <name evidence="2" type="ORF">STRIP9103_09685</name>
</gene>
<evidence type="ECO:0000313" key="3">
    <source>
        <dbReference type="Proteomes" id="UP000010411"/>
    </source>
</evidence>
<organism evidence="2 3">
    <name type="scientific">Streptomyces ipomoeae 91-03</name>
    <dbReference type="NCBI Taxonomy" id="698759"/>
    <lineage>
        <taxon>Bacteria</taxon>
        <taxon>Bacillati</taxon>
        <taxon>Actinomycetota</taxon>
        <taxon>Actinomycetes</taxon>
        <taxon>Kitasatosporales</taxon>
        <taxon>Streptomycetaceae</taxon>
        <taxon>Streptomyces</taxon>
    </lineage>
</organism>
<keyword evidence="3" id="KW-1185">Reference proteome</keyword>
<keyword evidence="1" id="KW-0812">Transmembrane</keyword>
<feature type="transmembrane region" description="Helical" evidence="1">
    <location>
        <begin position="45"/>
        <end position="62"/>
    </location>
</feature>
<dbReference type="OrthoDB" id="4310923at2"/>
<keyword evidence="1" id="KW-1133">Transmembrane helix</keyword>
<protein>
    <submittedName>
        <fullName evidence="2">Uncharacterized protein</fullName>
    </submittedName>
</protein>
<dbReference type="RefSeq" id="WP_009314508.1">
    <property type="nucleotide sequence ID" value="NZ_AEJC01000281.1"/>
</dbReference>
<keyword evidence="1" id="KW-0472">Membrane</keyword>
<dbReference type="EMBL" id="AEJC01000281">
    <property type="protein sequence ID" value="EKX65585.1"/>
    <property type="molecule type" value="Genomic_DNA"/>
</dbReference>
<accession>L1KYL7</accession>
<reference evidence="2 3" key="1">
    <citation type="submission" date="2012-11" db="EMBL/GenBank/DDBJ databases">
        <authorList>
            <person name="Huguet-Tapia J.C."/>
            <person name="Durkin A.S."/>
            <person name="Pettis G.S."/>
            <person name="Badger J.H."/>
        </authorList>
    </citation>
    <scope>NUCLEOTIDE SEQUENCE [LARGE SCALE GENOMIC DNA]</scope>
    <source>
        <strain evidence="2 3">91-03</strain>
    </source>
</reference>